<gene>
    <name evidence="2" type="ORF">GEAM_1836</name>
</gene>
<feature type="chain" id="PRO_5001790955" evidence="1">
    <location>
        <begin position="19"/>
        <end position="187"/>
    </location>
</feature>
<evidence type="ECO:0000313" key="2">
    <source>
        <dbReference type="EMBL" id="KFC81201.1"/>
    </source>
</evidence>
<sequence>MRKLFLGAAALLFAGLLAGCNQLTQYTLSEQQVNEYLQKHNDFQKQLGVPGLVDAKITLTNLSSQIGRAEPGKVTLTGNASVDVTSLFGPQKADMTLTLKAQPSFDKAQGAIYLKDMEVVDYTIQPEKMQSVMKGLMPYLNQSLKSYFDQKPAYVLNGDKSKGEAMAKKLAKGIEVKPGELVIPFTD</sequence>
<dbReference type="eggNOG" id="ENOG502Z7KF">
    <property type="taxonomic scope" value="Bacteria"/>
</dbReference>
<dbReference type="Proteomes" id="UP000028640">
    <property type="component" value="Unassembled WGS sequence"/>
</dbReference>
<dbReference type="RefSeq" id="WP_034790776.1">
    <property type="nucleotide sequence ID" value="NZ_JMPJ01000051.1"/>
</dbReference>
<dbReference type="InterPro" id="IPR010835">
    <property type="entry name" value="DUF1439"/>
</dbReference>
<evidence type="ECO:0000256" key="1">
    <source>
        <dbReference type="SAM" id="SignalP"/>
    </source>
</evidence>
<reference evidence="2 3" key="1">
    <citation type="submission" date="2014-05" db="EMBL/GenBank/DDBJ databases">
        <title>ATOL: Assembling a taxonomically balanced genome-scale reconstruction of the evolutionary history of the Enterobacteriaceae.</title>
        <authorList>
            <person name="Plunkett G.III."/>
            <person name="Neeno-Eckwall E.C."/>
            <person name="Glasner J.D."/>
            <person name="Perna N.T."/>
        </authorList>
    </citation>
    <scope>NUCLEOTIDE SEQUENCE [LARGE SCALE GENOMIC DNA]</scope>
    <source>
        <strain evidence="2 3">ATCC 33852</strain>
    </source>
</reference>
<dbReference type="Pfam" id="PF07273">
    <property type="entry name" value="DUF1439"/>
    <property type="match status" value="1"/>
</dbReference>
<name>A0A085GBV6_EWIA3</name>
<protein>
    <submittedName>
        <fullName evidence="2">Putative lipoprotein</fullName>
    </submittedName>
</protein>
<dbReference type="Gene3D" id="3.15.10.40">
    <property type="entry name" value="Uncharacterised protein PF07273, DUF1439"/>
    <property type="match status" value="1"/>
</dbReference>
<dbReference type="AlphaFoldDB" id="A0A085GBV6"/>
<dbReference type="GeneID" id="78380182"/>
<accession>A0A085GBV6</accession>
<dbReference type="NCBIfam" id="NF007894">
    <property type="entry name" value="PRK10598.1"/>
    <property type="match status" value="1"/>
</dbReference>
<keyword evidence="1" id="KW-0732">Signal</keyword>
<dbReference type="OrthoDB" id="5688063at2"/>
<feature type="signal peptide" evidence="1">
    <location>
        <begin position="1"/>
        <end position="18"/>
    </location>
</feature>
<proteinExistence type="predicted"/>
<keyword evidence="3" id="KW-1185">Reference proteome</keyword>
<organism evidence="2 3">
    <name type="scientific">Ewingella americana (strain ATCC 33852 / DSM 4580 / CCUG 14506 / JCM 5911 / LMG 7869 / NCTC 12157 / CDC 1468-78)</name>
    <dbReference type="NCBI Taxonomy" id="910964"/>
    <lineage>
        <taxon>Bacteria</taxon>
        <taxon>Pseudomonadati</taxon>
        <taxon>Pseudomonadota</taxon>
        <taxon>Gammaproteobacteria</taxon>
        <taxon>Enterobacterales</taxon>
        <taxon>Yersiniaceae</taxon>
        <taxon>Ewingella</taxon>
    </lineage>
</organism>
<dbReference type="PROSITE" id="PS51257">
    <property type="entry name" value="PROKAR_LIPOPROTEIN"/>
    <property type="match status" value="1"/>
</dbReference>
<dbReference type="EMBL" id="JMPJ01000051">
    <property type="protein sequence ID" value="KFC81201.1"/>
    <property type="molecule type" value="Genomic_DNA"/>
</dbReference>
<dbReference type="STRING" id="910964.GEAM_1836"/>
<comment type="caution">
    <text evidence="2">The sequence shown here is derived from an EMBL/GenBank/DDBJ whole genome shotgun (WGS) entry which is preliminary data.</text>
</comment>
<keyword evidence="2" id="KW-0449">Lipoprotein</keyword>
<evidence type="ECO:0000313" key="3">
    <source>
        <dbReference type="Proteomes" id="UP000028640"/>
    </source>
</evidence>